<evidence type="ECO:0000256" key="2">
    <source>
        <dbReference type="ARBA" id="ARBA00023015"/>
    </source>
</evidence>
<keyword evidence="5" id="KW-0804">Transcription</keyword>
<evidence type="ECO:0000256" key="3">
    <source>
        <dbReference type="ARBA" id="ARBA00023082"/>
    </source>
</evidence>
<dbReference type="InterPro" id="IPR000943">
    <property type="entry name" value="RNA_pol_sigma70"/>
</dbReference>
<sequence>METKDLEKSIDQIVRIIEQEIKKIQKKDTSKKFFSQEEIFNIIDKKRLFVDEEESDLLLAKLFEKKLISNNVDEGDNDFIADEQFNEAALKDIDIEEIENEDIDIDSEFDDSSMVRSDHTNSKEEETYSEDDEYISNNIGGDFDEEDEYDLYDIDEYEEYADLEWRTTKKSHDDFGASKLLKNFDSEEIKIGSLRKNSENNNLSNRLTETNDIVKWYMRWIGKYGKLLTAKEERELAEKMENAKEANNMYKYKKARDLLVKRNLRLVINNAKKYKNRGLSFIDLISEGNSGIMKAVSKYDYKTGYKFSTYATWWIRQAITRAVADQARTVRVPVHMVETINKVLKIERELQQEQGYPATDDEIAKKIGGDFTAEKVRYIRKINIDPISLDKNIGKEENSSFSDFVKDESVMSPTNFASQEELSVILNEMINSLPDESDRLLIRKRFGVSDPNGESYRPHSLDELSKELGISKEKVRQIETKVLRKLKHPQKRKKLKEFYINESYNID</sequence>
<feature type="domain" description="RNA polymerase sigma-70" evidence="7">
    <location>
        <begin position="460"/>
        <end position="486"/>
    </location>
</feature>
<dbReference type="InterPro" id="IPR036388">
    <property type="entry name" value="WH-like_DNA-bd_sf"/>
</dbReference>
<feature type="region of interest" description="Disordered" evidence="6">
    <location>
        <begin position="106"/>
        <end position="140"/>
    </location>
</feature>
<dbReference type="HOGENOM" id="CLU_014793_10_1_14"/>
<dbReference type="PRINTS" id="PR00046">
    <property type="entry name" value="SIGMA70FCT"/>
</dbReference>
<comment type="similarity">
    <text evidence="1">Belongs to the sigma-70 factor family.</text>
</comment>
<dbReference type="STRING" id="29554.MCAN360_0748"/>
<dbReference type="NCBIfam" id="NF004565">
    <property type="entry name" value="PRK05901.2-3"/>
    <property type="match status" value="1"/>
</dbReference>
<accession>A0A077L654</accession>
<dbReference type="InterPro" id="IPR007624">
    <property type="entry name" value="RNA_pol_sigma70_r3"/>
</dbReference>
<evidence type="ECO:0000256" key="4">
    <source>
        <dbReference type="ARBA" id="ARBA00023125"/>
    </source>
</evidence>
<keyword evidence="9" id="KW-1185">Reference proteome</keyword>
<dbReference type="InterPro" id="IPR007627">
    <property type="entry name" value="RNA_pol_sigma70_r2"/>
</dbReference>
<dbReference type="GO" id="GO:0016987">
    <property type="term" value="F:sigma factor activity"/>
    <property type="evidence" value="ECO:0007669"/>
    <property type="project" value="UniProtKB-KW"/>
</dbReference>
<feature type="compositionally biased region" description="Basic and acidic residues" evidence="6">
    <location>
        <begin position="116"/>
        <end position="126"/>
    </location>
</feature>
<evidence type="ECO:0000313" key="8">
    <source>
        <dbReference type="EMBL" id="BAP39775.1"/>
    </source>
</evidence>
<gene>
    <name evidence="8" type="primary">rpoD</name>
    <name evidence="8" type="ORF">MCAN360_0748</name>
</gene>
<evidence type="ECO:0000256" key="6">
    <source>
        <dbReference type="SAM" id="MobiDB-lite"/>
    </source>
</evidence>
<evidence type="ECO:0000259" key="7">
    <source>
        <dbReference type="PROSITE" id="PS00716"/>
    </source>
</evidence>
<dbReference type="NCBIfam" id="TIGR02937">
    <property type="entry name" value="sigma70-ECF"/>
    <property type="match status" value="1"/>
</dbReference>
<evidence type="ECO:0000256" key="1">
    <source>
        <dbReference type="ARBA" id="ARBA00007788"/>
    </source>
</evidence>
<dbReference type="InterPro" id="IPR014284">
    <property type="entry name" value="RNA_pol_sigma-70_dom"/>
</dbReference>
<keyword evidence="3" id="KW-0731">Sigma factor</keyword>
<keyword evidence="4" id="KW-0238">DNA-binding</keyword>
<dbReference type="RefSeq" id="WP_173402252.1">
    <property type="nucleotide sequence ID" value="NZ_AP014631.1"/>
</dbReference>
<dbReference type="Pfam" id="PF00140">
    <property type="entry name" value="Sigma70_r1_2"/>
    <property type="match status" value="1"/>
</dbReference>
<dbReference type="PROSITE" id="PS00716">
    <property type="entry name" value="SIGMA70_2"/>
    <property type="match status" value="1"/>
</dbReference>
<dbReference type="PANTHER" id="PTHR30603">
    <property type="entry name" value="RNA POLYMERASE SIGMA FACTOR RPO"/>
    <property type="match status" value="1"/>
</dbReference>
<dbReference type="SUPFAM" id="SSF88946">
    <property type="entry name" value="Sigma2 domain of RNA polymerase sigma factors"/>
    <property type="match status" value="1"/>
</dbReference>
<dbReference type="InterPro" id="IPR050239">
    <property type="entry name" value="Sigma-70_RNA_pol_init_factors"/>
</dbReference>
<dbReference type="KEGG" id="mcan:MCAN360_0748"/>
<dbReference type="Pfam" id="PF04539">
    <property type="entry name" value="Sigma70_r3"/>
    <property type="match status" value="1"/>
</dbReference>
<evidence type="ECO:0000313" key="9">
    <source>
        <dbReference type="Proteomes" id="UP000031641"/>
    </source>
</evidence>
<dbReference type="GO" id="GO:0003677">
    <property type="term" value="F:DNA binding"/>
    <property type="evidence" value="ECO:0007669"/>
    <property type="project" value="UniProtKB-KW"/>
</dbReference>
<dbReference type="Pfam" id="PF04545">
    <property type="entry name" value="Sigma70_r4"/>
    <property type="match status" value="1"/>
</dbReference>
<proteinExistence type="inferred from homology"/>
<name>A0A077L654_9BACT</name>
<reference evidence="9" key="1">
    <citation type="journal article" date="2014" name="Genome Announc.">
        <title>Complete Genome Sequence of Mycoplasma canadense Strain HAZ 360_1 from Bovine Mastitic Milk in Japan.</title>
        <authorList>
            <person name="Hata E."/>
        </authorList>
    </citation>
    <scope>NUCLEOTIDE SEQUENCE [LARGE SCALE GENOMIC DNA]</scope>
    <source>
        <strain evidence="9">HAZ360_1</strain>
    </source>
</reference>
<dbReference type="InterPro" id="IPR013324">
    <property type="entry name" value="RNA_pol_sigma_r3/r4-like"/>
</dbReference>
<protein>
    <submittedName>
        <fullName evidence="8">RNA polymerase sigma-A factor rpoD</fullName>
    </submittedName>
</protein>
<dbReference type="SUPFAM" id="SSF88659">
    <property type="entry name" value="Sigma3 and sigma4 domains of RNA polymerase sigma factors"/>
    <property type="match status" value="2"/>
</dbReference>
<dbReference type="Proteomes" id="UP000031641">
    <property type="component" value="Chromosome"/>
</dbReference>
<dbReference type="InterPro" id="IPR009042">
    <property type="entry name" value="RNA_pol_sigma70_r1_2"/>
</dbReference>
<dbReference type="InterPro" id="IPR007630">
    <property type="entry name" value="RNA_pol_sigma70_r4"/>
</dbReference>
<dbReference type="Gene3D" id="1.10.601.10">
    <property type="entry name" value="RNA Polymerase Primary Sigma Factor"/>
    <property type="match status" value="1"/>
</dbReference>
<dbReference type="Pfam" id="PF04542">
    <property type="entry name" value="Sigma70_r2"/>
    <property type="match status" value="1"/>
</dbReference>
<evidence type="ECO:0000256" key="5">
    <source>
        <dbReference type="ARBA" id="ARBA00023163"/>
    </source>
</evidence>
<dbReference type="Gene3D" id="1.10.10.10">
    <property type="entry name" value="Winged helix-like DNA-binding domain superfamily/Winged helix DNA-binding domain"/>
    <property type="match status" value="2"/>
</dbReference>
<dbReference type="AlphaFoldDB" id="A0A077L654"/>
<dbReference type="GO" id="GO:0006352">
    <property type="term" value="P:DNA-templated transcription initiation"/>
    <property type="evidence" value="ECO:0007669"/>
    <property type="project" value="InterPro"/>
</dbReference>
<dbReference type="InterPro" id="IPR013325">
    <property type="entry name" value="RNA_pol_sigma_r2"/>
</dbReference>
<dbReference type="EMBL" id="AP014631">
    <property type="protein sequence ID" value="BAP39775.1"/>
    <property type="molecule type" value="Genomic_DNA"/>
</dbReference>
<dbReference type="PANTHER" id="PTHR30603:SF60">
    <property type="entry name" value="RNA POLYMERASE SIGMA FACTOR RPOD"/>
    <property type="match status" value="1"/>
</dbReference>
<keyword evidence="2" id="KW-0805">Transcription regulation</keyword>
<organism evidence="8 9">
    <name type="scientific">Metamycoplasma canadense</name>
    <dbReference type="NCBI Taxonomy" id="29554"/>
    <lineage>
        <taxon>Bacteria</taxon>
        <taxon>Bacillati</taxon>
        <taxon>Mycoplasmatota</taxon>
        <taxon>Mycoplasmoidales</taxon>
        <taxon>Metamycoplasmataceae</taxon>
        <taxon>Metamycoplasma</taxon>
    </lineage>
</organism>